<evidence type="ECO:0000256" key="6">
    <source>
        <dbReference type="RuleBase" id="RU004057"/>
    </source>
</evidence>
<gene>
    <name evidence="9" type="ORF">MD535_18060</name>
</gene>
<dbReference type="EMBL" id="JAKRRY010000027">
    <property type="protein sequence ID" value="MCW8347895.1"/>
    <property type="molecule type" value="Genomic_DNA"/>
</dbReference>
<keyword evidence="5 7" id="KW-0472">Membrane</keyword>
<comment type="caution">
    <text evidence="9">The sequence shown here is derived from an EMBL/GenBank/DDBJ whole genome shotgun (WGS) entry which is preliminary data.</text>
</comment>
<keyword evidence="10" id="KW-1185">Reference proteome</keyword>
<evidence type="ECO:0000256" key="1">
    <source>
        <dbReference type="ARBA" id="ARBA00004651"/>
    </source>
</evidence>
<evidence type="ECO:0000256" key="3">
    <source>
        <dbReference type="ARBA" id="ARBA00022692"/>
    </source>
</evidence>
<comment type="subcellular location">
    <subcellularLocation>
        <location evidence="1">Cell membrane</location>
        <topology evidence="1">Multi-pass membrane protein</topology>
    </subcellularLocation>
    <subcellularLocation>
        <location evidence="6">Membrane</location>
        <topology evidence="6">Multi-pass membrane protein</topology>
    </subcellularLocation>
</comment>
<dbReference type="Pfam" id="PF01618">
    <property type="entry name" value="MotA_ExbB"/>
    <property type="match status" value="1"/>
</dbReference>
<dbReference type="InterPro" id="IPR002898">
    <property type="entry name" value="MotA_ExbB_proton_chnl"/>
</dbReference>
<feature type="transmembrane region" description="Helical" evidence="7">
    <location>
        <begin position="130"/>
        <end position="157"/>
    </location>
</feature>
<proteinExistence type="inferred from homology"/>
<accession>A0A9X3CSZ5</accession>
<dbReference type="PANTHER" id="PTHR30625">
    <property type="entry name" value="PROTEIN TOLQ"/>
    <property type="match status" value="1"/>
</dbReference>
<keyword evidence="6" id="KW-0653">Protein transport</keyword>
<dbReference type="AlphaFoldDB" id="A0A9X3CSZ5"/>
<reference evidence="9" key="1">
    <citation type="submission" date="2022-02" db="EMBL/GenBank/DDBJ databases">
        <title>Vibrio sp. nov, a new bacterium isolated from seawater.</title>
        <authorList>
            <person name="Yuan Y."/>
        </authorList>
    </citation>
    <scope>NUCLEOTIDE SEQUENCE</scope>
    <source>
        <strain evidence="9">ZSDZ65</strain>
    </source>
</reference>
<evidence type="ECO:0000259" key="8">
    <source>
        <dbReference type="Pfam" id="PF01618"/>
    </source>
</evidence>
<keyword evidence="3 7" id="KW-0812">Transmembrane</keyword>
<name>A0A9X3CSZ5_9VIBR</name>
<feature type="domain" description="MotA/TolQ/ExbB proton channel" evidence="8">
    <location>
        <begin position="77"/>
        <end position="172"/>
    </location>
</feature>
<keyword evidence="4 7" id="KW-1133">Transmembrane helix</keyword>
<comment type="similarity">
    <text evidence="6">Belongs to the exbB/tolQ family.</text>
</comment>
<protein>
    <submittedName>
        <fullName evidence="9">MotA/TolQ/ExbB proton channel family protein</fullName>
    </submittedName>
</protein>
<evidence type="ECO:0000313" key="10">
    <source>
        <dbReference type="Proteomes" id="UP001155587"/>
    </source>
</evidence>
<dbReference type="RefSeq" id="WP_265676433.1">
    <property type="nucleotide sequence ID" value="NZ_JAKRRY010000027.1"/>
</dbReference>
<evidence type="ECO:0000256" key="4">
    <source>
        <dbReference type="ARBA" id="ARBA00022989"/>
    </source>
</evidence>
<keyword evidence="6" id="KW-0813">Transport</keyword>
<organism evidence="9 10">
    <name type="scientific">Vibrio qingdaonensis</name>
    <dbReference type="NCBI Taxonomy" id="2829491"/>
    <lineage>
        <taxon>Bacteria</taxon>
        <taxon>Pseudomonadati</taxon>
        <taxon>Pseudomonadota</taxon>
        <taxon>Gammaproteobacteria</taxon>
        <taxon>Vibrionales</taxon>
        <taxon>Vibrionaceae</taxon>
        <taxon>Vibrio</taxon>
    </lineage>
</organism>
<dbReference type="GO" id="GO:0005886">
    <property type="term" value="C:plasma membrane"/>
    <property type="evidence" value="ECO:0007669"/>
    <property type="project" value="UniProtKB-SubCell"/>
</dbReference>
<evidence type="ECO:0000256" key="5">
    <source>
        <dbReference type="ARBA" id="ARBA00023136"/>
    </source>
</evidence>
<evidence type="ECO:0000256" key="2">
    <source>
        <dbReference type="ARBA" id="ARBA00022475"/>
    </source>
</evidence>
<sequence>MLHNLAQWLPGSEHLSQFMNQGGPILWWLAAVVIVFWMVAFERVLYFSRYFPQQKRVWTQKWSQRSDHFSWYARAQRDAILSDAENQLKQHLNLLKCLLALCPMLGLLGTVTGMITVFDTLAAQGSAQPRLMAAGISMATIPTMAGMVAALSGMLAFSRIQKWSNKHLFQLEQLLRSDQSKATDLQTVTDNRIGNTQ</sequence>
<dbReference type="GO" id="GO:0017038">
    <property type="term" value="P:protein import"/>
    <property type="evidence" value="ECO:0007669"/>
    <property type="project" value="TreeGrafter"/>
</dbReference>
<dbReference type="Proteomes" id="UP001155587">
    <property type="component" value="Unassembled WGS sequence"/>
</dbReference>
<dbReference type="PANTHER" id="PTHR30625:SF18">
    <property type="entry name" value="TONB2 ENERGY TRANSDUCTION SYSTEM INNER MEMBRANE COMPONENT EXBB"/>
    <property type="match status" value="1"/>
</dbReference>
<evidence type="ECO:0000256" key="7">
    <source>
        <dbReference type="SAM" id="Phobius"/>
    </source>
</evidence>
<keyword evidence="2" id="KW-1003">Cell membrane</keyword>
<feature type="transmembrane region" description="Helical" evidence="7">
    <location>
        <begin position="97"/>
        <end position="118"/>
    </location>
</feature>
<evidence type="ECO:0000313" key="9">
    <source>
        <dbReference type="EMBL" id="MCW8347895.1"/>
    </source>
</evidence>
<dbReference type="InterPro" id="IPR050790">
    <property type="entry name" value="ExbB/TolQ_transport"/>
</dbReference>
<feature type="transmembrane region" description="Helical" evidence="7">
    <location>
        <begin position="25"/>
        <end position="46"/>
    </location>
</feature>